<sequence length="59" mass="6905">MFAWYTRNDHGFWCNFCGNCLKPEFHFDSDEEWDEFEEGLEDSGCDQCGAPDDFDPEAV</sequence>
<dbReference type="Proteomes" id="UP001163882">
    <property type="component" value="Chromosome"/>
</dbReference>
<gene>
    <name evidence="1" type="ORF">OF122_13155</name>
</gene>
<name>A0ABY6ING8_9HYPH</name>
<dbReference type="RefSeq" id="WP_264224671.1">
    <property type="nucleotide sequence ID" value="NZ_CP107716.1"/>
</dbReference>
<evidence type="ECO:0000313" key="1">
    <source>
        <dbReference type="EMBL" id="UYQ71007.1"/>
    </source>
</evidence>
<organism evidence="1 2">
    <name type="scientific">Pelagibacterium flavum</name>
    <dbReference type="NCBI Taxonomy" id="2984530"/>
    <lineage>
        <taxon>Bacteria</taxon>
        <taxon>Pseudomonadati</taxon>
        <taxon>Pseudomonadota</taxon>
        <taxon>Alphaproteobacteria</taxon>
        <taxon>Hyphomicrobiales</taxon>
        <taxon>Devosiaceae</taxon>
        <taxon>Pelagibacterium</taxon>
    </lineage>
</organism>
<dbReference type="EMBL" id="CP107716">
    <property type="protein sequence ID" value="UYQ71007.1"/>
    <property type="molecule type" value="Genomic_DNA"/>
</dbReference>
<protein>
    <submittedName>
        <fullName evidence="1">Uncharacterized protein</fullName>
    </submittedName>
</protein>
<keyword evidence="2" id="KW-1185">Reference proteome</keyword>
<evidence type="ECO:0000313" key="2">
    <source>
        <dbReference type="Proteomes" id="UP001163882"/>
    </source>
</evidence>
<reference evidence="1" key="1">
    <citation type="submission" date="2022-10" db="EMBL/GenBank/DDBJ databases">
        <title>YIM 151497 complete genome.</title>
        <authorList>
            <person name="Chen X."/>
        </authorList>
    </citation>
    <scope>NUCLEOTIDE SEQUENCE</scope>
    <source>
        <strain evidence="1">YIM 151497</strain>
    </source>
</reference>
<accession>A0ABY6ING8</accession>
<proteinExistence type="predicted"/>